<sequence>MASKYKIFYIVKGVLILMVFGGAIIMGLNYYIERNGSSFYLPFMASQEALHYNEYVDNHLTYHSDKIGRNGRIFQFFSPISSRIKKSISEITLNTSLAIIPKSNDFPIESTKLLYPSLYMVENMKNANKNLTKVSLKTSSNIVISSMNHTINYNGTLDKRTSLDPNLLNALNQTLSNPSSENTILSLLIEVVKQLEESDHQADKEIYYNKNSLSRVVVPKVDAKVFQPVDLCENIRDFRIFPNDSKTVVLKKQASLMRCYMNITIDPCQDFYEYACGNWHKHHTIPRDRGSWDIFEILREDLDVKLSDKKTLYSSCMNTDQIEKLRHYPLLQLLKNLGGWPVLDENWNSDKFDWIETIAKLRLFNNDILVAVWIGPDGEKSENNIVQFDQSDLHLPSFEYYKLGIIHPIIQTYYKFLVDVATLLGANKSRAMEEMMNLIHFEMELANIMIPPHQRRNFSQMYQKMTLGELSISVPKFNFSAYLKDLFPRKLQSSEHVRTIGNYILWRFIRHRINNLDSRFQRVQKDIYLKLSGRVETPPRWKYCVAYVNGNLGYSVGASFVKKYFDRQSKKDMELLTNEVQTIFRKLVRTREWLTNTTKKLADEKIKEIFHNIGYPDFILNDDQLQEEVDGLNYNKDGFFDNVLSNLRSRTMKEMQNFEQKVDRTVWTITPAVVNAFYSRNKNQIMFPAGILQPPFYHKYFPKSINFGGIGVVIGHEITHGFDDKGRQFDQFGNIRRWWDHSSSEKFESKAKCFVDQYSNYLVKEVGTYLNGWNTQGENIADNGGLKESYMAFKNRQKKLKTLKKLESLRNKLRSAVHAPGNYRVKGTLANSKEFAIAFQCPQK</sequence>
<dbReference type="InterPro" id="IPR008753">
    <property type="entry name" value="Peptidase_M13_N"/>
</dbReference>
<dbReference type="Pfam" id="PF01431">
    <property type="entry name" value="Peptidase_M13"/>
    <property type="match status" value="1"/>
</dbReference>
<keyword evidence="8" id="KW-1015">Disulfide bond</keyword>
<proteinExistence type="inferred from homology"/>
<dbReference type="GO" id="GO:0016485">
    <property type="term" value="P:protein processing"/>
    <property type="evidence" value="ECO:0007669"/>
    <property type="project" value="TreeGrafter"/>
</dbReference>
<evidence type="ECO:0000256" key="3">
    <source>
        <dbReference type="ARBA" id="ARBA00022670"/>
    </source>
</evidence>
<feature type="domain" description="Peptidase M13 N-terminal" evidence="11">
    <location>
        <begin position="267"/>
        <end position="616"/>
    </location>
</feature>
<evidence type="ECO:0000256" key="7">
    <source>
        <dbReference type="ARBA" id="ARBA00023049"/>
    </source>
</evidence>
<keyword evidence="4" id="KW-0479">Metal-binding</keyword>
<dbReference type="GO" id="GO:0046872">
    <property type="term" value="F:metal ion binding"/>
    <property type="evidence" value="ECO:0007669"/>
    <property type="project" value="UniProtKB-KW"/>
</dbReference>
<dbReference type="GO" id="GO:0004222">
    <property type="term" value="F:metalloendopeptidase activity"/>
    <property type="evidence" value="ECO:0007669"/>
    <property type="project" value="UniProtKB-EC"/>
</dbReference>
<evidence type="ECO:0000256" key="9">
    <source>
        <dbReference type="ARBA" id="ARBA00023180"/>
    </source>
</evidence>
<dbReference type="InterPro" id="IPR018497">
    <property type="entry name" value="Peptidase_M13_C"/>
</dbReference>
<dbReference type="CDD" id="cd08662">
    <property type="entry name" value="M13"/>
    <property type="match status" value="1"/>
</dbReference>
<dbReference type="PRINTS" id="PR00786">
    <property type="entry name" value="NEPRILYSIN"/>
</dbReference>
<keyword evidence="6" id="KW-0862">Zinc</keyword>
<evidence type="ECO:0000256" key="2">
    <source>
        <dbReference type="ARBA" id="ARBA00007357"/>
    </source>
</evidence>
<dbReference type="FunFam" id="3.40.390.10:FF:000076">
    <property type="entry name" value="membrane metallo-endopeptidase-like 1"/>
    <property type="match status" value="1"/>
</dbReference>
<comment type="similarity">
    <text evidence="2">Belongs to the peptidase M13 family.</text>
</comment>
<evidence type="ECO:0000313" key="13">
    <source>
        <dbReference type="Proteomes" id="UP000675881"/>
    </source>
</evidence>
<dbReference type="PANTHER" id="PTHR11733">
    <property type="entry name" value="ZINC METALLOPROTEASE FAMILY M13 NEPRILYSIN-RELATED"/>
    <property type="match status" value="1"/>
</dbReference>
<dbReference type="Proteomes" id="UP000675881">
    <property type="component" value="Chromosome 12"/>
</dbReference>
<name>A0A7R8CGA8_LEPSM</name>
<dbReference type="PANTHER" id="PTHR11733:SF238">
    <property type="entry name" value="FI07649P-RELATED"/>
    <property type="match status" value="1"/>
</dbReference>
<evidence type="ECO:0000256" key="8">
    <source>
        <dbReference type="ARBA" id="ARBA00023157"/>
    </source>
</evidence>
<keyword evidence="7" id="KW-0482">Metalloprotease</keyword>
<reference evidence="12" key="1">
    <citation type="submission" date="2021-02" db="EMBL/GenBank/DDBJ databases">
        <authorList>
            <person name="Bekaert M."/>
        </authorList>
    </citation>
    <scope>NUCLEOTIDE SEQUENCE</scope>
    <source>
        <strain evidence="12">IoA-00</strain>
    </source>
</reference>
<dbReference type="InterPro" id="IPR024079">
    <property type="entry name" value="MetalloPept_cat_dom_sf"/>
</dbReference>
<dbReference type="AlphaFoldDB" id="A0A7R8CGA8"/>
<dbReference type="InterPro" id="IPR000718">
    <property type="entry name" value="Peptidase_M13"/>
</dbReference>
<dbReference type="PROSITE" id="PS51885">
    <property type="entry name" value="NEPRILYSIN"/>
    <property type="match status" value="1"/>
</dbReference>
<dbReference type="InterPro" id="IPR042089">
    <property type="entry name" value="Peptidase_M13_dom_2"/>
</dbReference>
<evidence type="ECO:0000259" key="10">
    <source>
        <dbReference type="Pfam" id="PF01431"/>
    </source>
</evidence>
<dbReference type="Gene3D" id="1.10.1380.10">
    <property type="entry name" value="Neutral endopeptidase , domain2"/>
    <property type="match status" value="1"/>
</dbReference>
<evidence type="ECO:0000259" key="11">
    <source>
        <dbReference type="Pfam" id="PF05649"/>
    </source>
</evidence>
<evidence type="ECO:0000256" key="6">
    <source>
        <dbReference type="ARBA" id="ARBA00022833"/>
    </source>
</evidence>
<dbReference type="OrthoDB" id="6475849at2759"/>
<dbReference type="Pfam" id="PF05649">
    <property type="entry name" value="Peptidase_M13_N"/>
    <property type="match status" value="1"/>
</dbReference>
<dbReference type="EC" id="3.4.24.11" evidence="12"/>
<feature type="domain" description="Peptidase M13 C-terminal" evidence="10">
    <location>
        <begin position="675"/>
        <end position="809"/>
    </location>
</feature>
<dbReference type="SUPFAM" id="SSF55486">
    <property type="entry name" value="Metalloproteases ('zincins'), catalytic domain"/>
    <property type="match status" value="1"/>
</dbReference>
<organism evidence="12 13">
    <name type="scientific">Lepeophtheirus salmonis</name>
    <name type="common">Salmon louse</name>
    <name type="synonym">Caligus salmonis</name>
    <dbReference type="NCBI Taxonomy" id="72036"/>
    <lineage>
        <taxon>Eukaryota</taxon>
        <taxon>Metazoa</taxon>
        <taxon>Ecdysozoa</taxon>
        <taxon>Arthropoda</taxon>
        <taxon>Crustacea</taxon>
        <taxon>Multicrustacea</taxon>
        <taxon>Hexanauplia</taxon>
        <taxon>Copepoda</taxon>
        <taxon>Siphonostomatoida</taxon>
        <taxon>Caligidae</taxon>
        <taxon>Lepeophtheirus</taxon>
    </lineage>
</organism>
<comment type="cofactor">
    <cofactor evidence="1">
        <name>Zn(2+)</name>
        <dbReference type="ChEBI" id="CHEBI:29105"/>
    </cofactor>
</comment>
<keyword evidence="5 12" id="KW-0378">Hydrolase</keyword>
<evidence type="ECO:0000256" key="1">
    <source>
        <dbReference type="ARBA" id="ARBA00001947"/>
    </source>
</evidence>
<evidence type="ECO:0000256" key="5">
    <source>
        <dbReference type="ARBA" id="ARBA00022801"/>
    </source>
</evidence>
<keyword evidence="9" id="KW-0325">Glycoprotein</keyword>
<keyword evidence="3" id="KW-0645">Protease</keyword>
<dbReference type="GO" id="GO:0005886">
    <property type="term" value="C:plasma membrane"/>
    <property type="evidence" value="ECO:0007669"/>
    <property type="project" value="TreeGrafter"/>
</dbReference>
<dbReference type="EMBL" id="HG994591">
    <property type="protein sequence ID" value="CAF2814842.1"/>
    <property type="molecule type" value="Genomic_DNA"/>
</dbReference>
<accession>A0A7R8CGA8</accession>
<dbReference type="Gene3D" id="3.40.390.10">
    <property type="entry name" value="Collagenase (Catalytic Domain)"/>
    <property type="match status" value="1"/>
</dbReference>
<evidence type="ECO:0000313" key="12">
    <source>
        <dbReference type="EMBL" id="CAF2814842.1"/>
    </source>
</evidence>
<protein>
    <submittedName>
        <fullName evidence="12">MMEL1</fullName>
        <ecNumber evidence="12">3.4.24.11</ecNumber>
    </submittedName>
</protein>
<keyword evidence="13" id="KW-1185">Reference proteome</keyword>
<evidence type="ECO:0000256" key="4">
    <source>
        <dbReference type="ARBA" id="ARBA00022723"/>
    </source>
</evidence>
<gene>
    <name evidence="12" type="ORF">LSAA_3512</name>
</gene>